<dbReference type="GO" id="GO:0051537">
    <property type="term" value="F:2 iron, 2 sulfur cluster binding"/>
    <property type="evidence" value="ECO:0007669"/>
    <property type="project" value="UniProtKB-KW"/>
</dbReference>
<feature type="compositionally biased region" description="Basic and acidic residues" evidence="2">
    <location>
        <begin position="37"/>
        <end position="46"/>
    </location>
</feature>
<dbReference type="PRINTS" id="PR00410">
    <property type="entry name" value="PHEHYDRXLASE"/>
</dbReference>
<feature type="binding site" evidence="1">
    <location>
        <position position="285"/>
    </location>
    <ligand>
        <name>[2Fe-2S] cluster</name>
        <dbReference type="ChEBI" id="CHEBI:190135"/>
    </ligand>
</feature>
<dbReference type="GO" id="GO:0006221">
    <property type="term" value="P:pyrimidine nucleotide biosynthetic process"/>
    <property type="evidence" value="ECO:0007669"/>
    <property type="project" value="InterPro"/>
</dbReference>
<dbReference type="GO" id="GO:0016491">
    <property type="term" value="F:oxidoreductase activity"/>
    <property type="evidence" value="ECO:0007669"/>
    <property type="project" value="InterPro"/>
</dbReference>
<dbReference type="InterPro" id="IPR017938">
    <property type="entry name" value="Riboflavin_synthase-like_b-brl"/>
</dbReference>
<dbReference type="AlphaFoldDB" id="A0AA96FD65"/>
<dbReference type="Proteomes" id="UP001303408">
    <property type="component" value="Chromosome"/>
</dbReference>
<dbReference type="InterPro" id="IPR012165">
    <property type="entry name" value="Cyt_c3_hydrogenase_gsu"/>
</dbReference>
<dbReference type="Gene3D" id="3.40.50.80">
    <property type="entry name" value="Nucleotide-binding domain of ferredoxin-NADP reductase (FNR) module"/>
    <property type="match status" value="1"/>
</dbReference>
<keyword evidence="1" id="KW-0479">Metal-binding</keyword>
<gene>
    <name evidence="4" type="ORF">RN607_09220</name>
</gene>
<organism evidence="4">
    <name type="scientific">Demequina capsici</name>
    <dbReference type="NCBI Taxonomy" id="3075620"/>
    <lineage>
        <taxon>Bacteria</taxon>
        <taxon>Bacillati</taxon>
        <taxon>Actinomycetota</taxon>
        <taxon>Actinomycetes</taxon>
        <taxon>Micrococcales</taxon>
        <taxon>Demequinaceae</taxon>
        <taxon>Demequina</taxon>
    </lineage>
</organism>
<feature type="binding site" evidence="1">
    <location>
        <position position="301"/>
    </location>
    <ligand>
        <name>[2Fe-2S] cluster</name>
        <dbReference type="ChEBI" id="CHEBI:190135"/>
    </ligand>
</feature>
<dbReference type="CDD" id="cd06221">
    <property type="entry name" value="sulfite_reductase_like"/>
    <property type="match status" value="1"/>
</dbReference>
<dbReference type="GO" id="GO:0046872">
    <property type="term" value="F:metal ion binding"/>
    <property type="evidence" value="ECO:0007669"/>
    <property type="project" value="UniProtKB-KW"/>
</dbReference>
<dbReference type="SUPFAM" id="SSF63380">
    <property type="entry name" value="Riboflavin synthase domain-like"/>
    <property type="match status" value="1"/>
</dbReference>
<feature type="binding site" evidence="1">
    <location>
        <position position="290"/>
    </location>
    <ligand>
        <name>[2Fe-2S] cluster</name>
        <dbReference type="ChEBI" id="CHEBI:190135"/>
    </ligand>
</feature>
<dbReference type="PANTHER" id="PTHR43513:SF3">
    <property type="entry name" value="DIHYDROOROTATE DEHYDROGENASE B (NAD(+)), ELECTRON TRANSFER SUBUNIT-RELATED"/>
    <property type="match status" value="1"/>
</dbReference>
<feature type="compositionally biased region" description="Basic and acidic residues" evidence="2">
    <location>
        <begin position="1"/>
        <end position="13"/>
    </location>
</feature>
<dbReference type="SUPFAM" id="SSF52343">
    <property type="entry name" value="Ferredoxin reductase-like, C-terminal NADP-linked domain"/>
    <property type="match status" value="1"/>
</dbReference>
<feature type="domain" description="FAD-binding FR-type" evidence="3">
    <location>
        <begin position="46"/>
        <end position="149"/>
    </location>
</feature>
<keyword evidence="1" id="KW-0411">Iron-sulfur</keyword>
<dbReference type="Gene3D" id="2.40.30.10">
    <property type="entry name" value="Translation factors"/>
    <property type="match status" value="1"/>
</dbReference>
<evidence type="ECO:0000256" key="2">
    <source>
        <dbReference type="SAM" id="MobiDB-lite"/>
    </source>
</evidence>
<evidence type="ECO:0000313" key="4">
    <source>
        <dbReference type="EMBL" id="WNM26381.1"/>
    </source>
</evidence>
<reference evidence="4" key="1">
    <citation type="submission" date="2023-09" db="EMBL/GenBank/DDBJ databases">
        <title>Demequina sp. a novel bacteria isolated from Capsicum annuum.</title>
        <authorList>
            <person name="Humaira Z."/>
            <person name="Lee J."/>
            <person name="Cho D."/>
        </authorList>
    </citation>
    <scope>NUCLEOTIDE SEQUENCE</scope>
    <source>
        <strain evidence="4">PMTSA13</strain>
    </source>
</reference>
<comment type="cofactor">
    <cofactor evidence="1">
        <name>[2Fe-2S] cluster</name>
        <dbReference type="ChEBI" id="CHEBI:190135"/>
    </cofactor>
    <text evidence="1">Binds 1 [2Fe-2S] cluster per subunit.</text>
</comment>
<dbReference type="InterPro" id="IPR050353">
    <property type="entry name" value="PyrK_electron_transfer"/>
</dbReference>
<dbReference type="RefSeq" id="WP_313542092.1">
    <property type="nucleotide sequence ID" value="NZ_CP134880.1"/>
</dbReference>
<feature type="binding site" evidence="1">
    <location>
        <position position="293"/>
    </location>
    <ligand>
        <name>[2Fe-2S] cluster</name>
        <dbReference type="ChEBI" id="CHEBI:190135"/>
    </ligand>
</feature>
<dbReference type="PANTHER" id="PTHR43513">
    <property type="entry name" value="DIHYDROOROTATE DEHYDROGENASE B (NAD(+)), ELECTRON TRANSFER SUBUNIT"/>
    <property type="match status" value="1"/>
</dbReference>
<dbReference type="PIRSF" id="PIRSF006816">
    <property type="entry name" value="Cyc3_hyd_g"/>
    <property type="match status" value="1"/>
</dbReference>
<dbReference type="Pfam" id="PF10418">
    <property type="entry name" value="DHODB_Fe-S_bind"/>
    <property type="match status" value="1"/>
</dbReference>
<evidence type="ECO:0000256" key="1">
    <source>
        <dbReference type="PIRSR" id="PIRSR006816-2"/>
    </source>
</evidence>
<feature type="region of interest" description="Disordered" evidence="2">
    <location>
        <begin position="1"/>
        <end position="46"/>
    </location>
</feature>
<dbReference type="InterPro" id="IPR019480">
    <property type="entry name" value="Dihydroorotate_DH_Fe-S-bd"/>
</dbReference>
<dbReference type="PROSITE" id="PS51384">
    <property type="entry name" value="FAD_FR"/>
    <property type="match status" value="1"/>
</dbReference>
<dbReference type="InterPro" id="IPR001433">
    <property type="entry name" value="OxRdtase_FAD/NAD-bd"/>
</dbReference>
<dbReference type="Pfam" id="PF00175">
    <property type="entry name" value="NAD_binding_1"/>
    <property type="match status" value="1"/>
</dbReference>
<keyword evidence="1" id="KW-0001">2Fe-2S</keyword>
<sequence length="321" mass="34652">MGDIRESGQEDHGLAAVAHASATSDAPHTSTATAVVDRPHPAHDPMVPRRYAITRVRQDTRDTFTLLLDPVDGDPLTFRAGQFTMLHAFGVGEVPISISGDPGAVTVDGTPAPLEHTIRNVGAVTRALVNAHPGTEIGVRGPFGTSWDAADAKGNDVVFVTGGIGLAPLRPAILDVLRERDRYGKVLLLYGSRTPEDILYGAQMRRWADLDDVNVQMTVDNAPYGYKGKVGFVTELITRAGFDPRHAWAFVCGPEVMMRSAASALTSRGVPATRIRLSMERSMKCGIGLCGHCQLRDLFICVDGPVLDYARLEPLMTVREL</sequence>
<dbReference type="InterPro" id="IPR039261">
    <property type="entry name" value="FNR_nucleotide-bd"/>
</dbReference>
<dbReference type="EMBL" id="CP134880">
    <property type="protein sequence ID" value="WNM26381.1"/>
    <property type="molecule type" value="Genomic_DNA"/>
</dbReference>
<protein>
    <submittedName>
        <fullName evidence="4">FAD/NAD(P)-binding protein</fullName>
    </submittedName>
</protein>
<feature type="compositionally biased region" description="Low complexity" evidence="2">
    <location>
        <begin position="15"/>
        <end position="26"/>
    </location>
</feature>
<proteinExistence type="predicted"/>
<keyword evidence="1" id="KW-0408">Iron</keyword>
<dbReference type="KEGG" id="dcp:RN607_09220"/>
<name>A0AA96FD65_9MICO</name>
<dbReference type="InterPro" id="IPR017927">
    <property type="entry name" value="FAD-bd_FR_type"/>
</dbReference>
<accession>A0AA96FD65</accession>
<dbReference type="GO" id="GO:0050660">
    <property type="term" value="F:flavin adenine dinucleotide binding"/>
    <property type="evidence" value="ECO:0007669"/>
    <property type="project" value="InterPro"/>
</dbReference>
<evidence type="ECO:0000259" key="3">
    <source>
        <dbReference type="PROSITE" id="PS51384"/>
    </source>
</evidence>